<dbReference type="AlphaFoldDB" id="W2T8N2"/>
<evidence type="ECO:0000256" key="1">
    <source>
        <dbReference type="SAM" id="MobiDB-lite"/>
    </source>
</evidence>
<feature type="region of interest" description="Disordered" evidence="1">
    <location>
        <begin position="1"/>
        <end position="47"/>
    </location>
</feature>
<dbReference type="KEGG" id="nai:NECAME_10643"/>
<feature type="non-terminal residue" evidence="2">
    <location>
        <position position="102"/>
    </location>
</feature>
<evidence type="ECO:0000313" key="3">
    <source>
        <dbReference type="Proteomes" id="UP000053676"/>
    </source>
</evidence>
<organism evidence="2 3">
    <name type="scientific">Necator americanus</name>
    <name type="common">Human hookworm</name>
    <dbReference type="NCBI Taxonomy" id="51031"/>
    <lineage>
        <taxon>Eukaryota</taxon>
        <taxon>Metazoa</taxon>
        <taxon>Ecdysozoa</taxon>
        <taxon>Nematoda</taxon>
        <taxon>Chromadorea</taxon>
        <taxon>Rhabditida</taxon>
        <taxon>Rhabditina</taxon>
        <taxon>Rhabditomorpha</taxon>
        <taxon>Strongyloidea</taxon>
        <taxon>Ancylostomatidae</taxon>
        <taxon>Bunostominae</taxon>
        <taxon>Necator</taxon>
    </lineage>
</organism>
<dbReference type="Proteomes" id="UP000053676">
    <property type="component" value="Unassembled WGS sequence"/>
</dbReference>
<evidence type="ECO:0000313" key="2">
    <source>
        <dbReference type="EMBL" id="ETN77984.1"/>
    </source>
</evidence>
<name>W2T8N2_NECAM</name>
<keyword evidence="3" id="KW-1185">Reference proteome</keyword>
<sequence>MSKRRNRLKSGSGSEEISRSPERMPSPTSSDQQQQTPTRSRSRKLAGFASRNNWLGEMFVLYRHPERSSSSSSGQYVKVNGGCSSTEHFSAVNEAALSKAIN</sequence>
<accession>W2T8N2</accession>
<reference evidence="3" key="1">
    <citation type="journal article" date="2014" name="Nat. Genet.">
        <title>Genome of the human hookworm Necator americanus.</title>
        <authorList>
            <person name="Tang Y.T."/>
            <person name="Gao X."/>
            <person name="Rosa B.A."/>
            <person name="Abubucker S."/>
            <person name="Hallsworth-Pepin K."/>
            <person name="Martin J."/>
            <person name="Tyagi R."/>
            <person name="Heizer E."/>
            <person name="Zhang X."/>
            <person name="Bhonagiri-Palsikar V."/>
            <person name="Minx P."/>
            <person name="Warren W.C."/>
            <person name="Wang Q."/>
            <person name="Zhan B."/>
            <person name="Hotez P.J."/>
            <person name="Sternberg P.W."/>
            <person name="Dougall A."/>
            <person name="Gaze S.T."/>
            <person name="Mulvenna J."/>
            <person name="Sotillo J."/>
            <person name="Ranganathan S."/>
            <person name="Rabelo E.M."/>
            <person name="Wilson R.K."/>
            <person name="Felgner P.L."/>
            <person name="Bethony J."/>
            <person name="Hawdon J.M."/>
            <person name="Gasser R.B."/>
            <person name="Loukas A."/>
            <person name="Mitreva M."/>
        </authorList>
    </citation>
    <scope>NUCLEOTIDE SEQUENCE [LARGE SCALE GENOMIC DNA]</scope>
</reference>
<dbReference type="EMBL" id="KI660129">
    <property type="protein sequence ID" value="ETN77984.1"/>
    <property type="molecule type" value="Genomic_DNA"/>
</dbReference>
<proteinExistence type="predicted"/>
<protein>
    <submittedName>
        <fullName evidence="2">Uncharacterized protein</fullName>
    </submittedName>
</protein>
<gene>
    <name evidence="2" type="ORF">NECAME_10643</name>
</gene>
<feature type="compositionally biased region" description="Low complexity" evidence="1">
    <location>
        <begin position="25"/>
        <end position="39"/>
    </location>
</feature>